<dbReference type="Gene3D" id="2.180.10.10">
    <property type="entry name" value="RHS repeat-associated core"/>
    <property type="match status" value="4"/>
</dbReference>
<comment type="caution">
    <text evidence="5">The sequence shown here is derived from an EMBL/GenBank/DDBJ whole genome shotgun (WGS) entry which is preliminary data.</text>
</comment>
<evidence type="ECO:0000256" key="2">
    <source>
        <dbReference type="SAM" id="MobiDB-lite"/>
    </source>
</evidence>
<reference evidence="5 6" key="1">
    <citation type="submission" date="2018-11" db="EMBL/GenBank/DDBJ databases">
        <title>Genome sequencing of Lachnoanaerobaculum orale DSM 24553T.</title>
        <authorList>
            <person name="Kook J.-K."/>
            <person name="Park S.-N."/>
            <person name="Lim Y.K."/>
        </authorList>
    </citation>
    <scope>NUCLEOTIDE SEQUENCE [LARGE SCALE GENOMIC DNA]</scope>
    <source>
        <strain evidence="5 6">DSM 24553</strain>
    </source>
</reference>
<dbReference type="EMBL" id="RRCM01000001">
    <property type="protein sequence ID" value="RRJ16093.1"/>
    <property type="molecule type" value="Genomic_DNA"/>
</dbReference>
<feature type="compositionally biased region" description="Polar residues" evidence="2">
    <location>
        <begin position="1282"/>
        <end position="1291"/>
    </location>
</feature>
<dbReference type="InterPro" id="IPR031325">
    <property type="entry name" value="RHS_repeat"/>
</dbReference>
<evidence type="ECO:0000259" key="4">
    <source>
        <dbReference type="Pfam" id="PF25023"/>
    </source>
</evidence>
<feature type="compositionally biased region" description="Low complexity" evidence="2">
    <location>
        <begin position="1233"/>
        <end position="1242"/>
    </location>
</feature>
<feature type="compositionally biased region" description="Basic residues" evidence="2">
    <location>
        <begin position="1243"/>
        <end position="1254"/>
    </location>
</feature>
<dbReference type="RefSeq" id="WP_124951263.1">
    <property type="nucleotide sequence ID" value="NZ_RRCM01000001.1"/>
</dbReference>
<dbReference type="Proteomes" id="UP000276982">
    <property type="component" value="Unassembled WGS sequence"/>
</dbReference>
<evidence type="ECO:0000256" key="1">
    <source>
        <dbReference type="ARBA" id="ARBA00022737"/>
    </source>
</evidence>
<feature type="compositionally biased region" description="Low complexity" evidence="2">
    <location>
        <begin position="1298"/>
        <end position="1323"/>
    </location>
</feature>
<feature type="domain" description="Teneurin-like YD-shell" evidence="4">
    <location>
        <begin position="704"/>
        <end position="959"/>
    </location>
</feature>
<dbReference type="InterPro" id="IPR006530">
    <property type="entry name" value="YD"/>
</dbReference>
<dbReference type="PANTHER" id="PTHR32305">
    <property type="match status" value="1"/>
</dbReference>
<keyword evidence="1" id="KW-0677">Repeat</keyword>
<evidence type="ECO:0000313" key="6">
    <source>
        <dbReference type="Proteomes" id="UP000276982"/>
    </source>
</evidence>
<evidence type="ECO:0000313" key="5">
    <source>
        <dbReference type="EMBL" id="RRJ16093.1"/>
    </source>
</evidence>
<gene>
    <name evidence="5" type="ORF">EHW90_03520</name>
</gene>
<name>A0A3P3Q6P0_9FIRM</name>
<dbReference type="Pfam" id="PF05593">
    <property type="entry name" value="RHS_repeat"/>
    <property type="match status" value="2"/>
</dbReference>
<feature type="domain" description="Teneurin-like YD-shell" evidence="4">
    <location>
        <begin position="292"/>
        <end position="424"/>
    </location>
</feature>
<dbReference type="SUPFAM" id="SSF69304">
    <property type="entry name" value="Tricorn protease N-terminal domain"/>
    <property type="match status" value="1"/>
</dbReference>
<organism evidence="5 6">
    <name type="scientific">Lachnoanaerobaculum orale</name>
    <dbReference type="NCBI Taxonomy" id="979627"/>
    <lineage>
        <taxon>Bacteria</taxon>
        <taxon>Bacillati</taxon>
        <taxon>Bacillota</taxon>
        <taxon>Clostridia</taxon>
        <taxon>Lachnospirales</taxon>
        <taxon>Lachnospiraceae</taxon>
        <taxon>Lachnoanaerobaculum</taxon>
    </lineage>
</organism>
<proteinExistence type="predicted"/>
<dbReference type="NCBIfam" id="TIGR01643">
    <property type="entry name" value="YD_repeat_2x"/>
    <property type="match status" value="13"/>
</dbReference>
<feature type="compositionally biased region" description="Polar residues" evidence="2">
    <location>
        <begin position="897"/>
        <end position="913"/>
    </location>
</feature>
<feature type="domain" description="Teneurin-like YD-shell" evidence="4">
    <location>
        <begin position="169"/>
        <end position="261"/>
    </location>
</feature>
<keyword evidence="3" id="KW-0732">Signal</keyword>
<feature type="compositionally biased region" description="Basic residues" evidence="2">
    <location>
        <begin position="1263"/>
        <end position="1279"/>
    </location>
</feature>
<evidence type="ECO:0000256" key="3">
    <source>
        <dbReference type="SAM" id="SignalP"/>
    </source>
</evidence>
<feature type="compositionally biased region" description="Basic and acidic residues" evidence="2">
    <location>
        <begin position="883"/>
        <end position="896"/>
    </location>
</feature>
<feature type="region of interest" description="Disordered" evidence="2">
    <location>
        <begin position="883"/>
        <end position="913"/>
    </location>
</feature>
<dbReference type="InterPro" id="IPR050708">
    <property type="entry name" value="T6SS_VgrG/RHS"/>
</dbReference>
<keyword evidence="6" id="KW-1185">Reference proteome</keyword>
<feature type="signal peptide" evidence="3">
    <location>
        <begin position="1"/>
        <end position="29"/>
    </location>
</feature>
<protein>
    <recommendedName>
        <fullName evidence="4">Teneurin-like YD-shell domain-containing protein</fullName>
    </recommendedName>
</protein>
<feature type="region of interest" description="Disordered" evidence="2">
    <location>
        <begin position="1192"/>
        <end position="1324"/>
    </location>
</feature>
<dbReference type="InterPro" id="IPR022385">
    <property type="entry name" value="Rhs_assc_core"/>
</dbReference>
<sequence length="1896" mass="210982">MKNRIVCKSLVAGMISFSLLLGQVVPAFGAVQDKESVRKYYHYQDALSEAKKRVVKVAKKDATYDKSSSDTVDEHTDEYGAITKDTYDEAGNLISRNVNGKDVIQFSYNSAGNITSIKNALGFETKYEYDESNRLIANIDALGNKTNYSYDGENLSKVILPDNSETSYEYDSQGRVITQTEANGLITNIQYDEAGNIIRLYDNKDLDEYYTYDSSNNLLTETNSLGEKTSYTYDSEGRVTAIEYPDKTSESFSYDEAGNLIKSVDIYGVGTEYTYDTSGNLIKESSGEDVSEYTYDNAGNLLTEKDVDGSKSEYKYDAKGNIVETKDALGNIQKFSYDINDNLILYVDGKNQPIVYRYDALGQNTEIVYPDGSSEKYKYDALGNIIEFIDIDGSKTTYTYDSLSRLVEKKDTSGNYEKYSYDTLGDITSITDNKGNEKKYSYDLYGQLTEESDQSGKRHTYTYDKIGQVTAESIDGEDFSYTYDTFGNTLEEKSSSGYNAQYKYDKLGQLIEENDSTGETDSYNYNNVGNLINEVYKNVNTGVSENISYTLDNKSQVTNMKTDADDIRLYYNAKGQITQKDSKTGSEKFSYDANGNLTKITGGGKEDTDFTYSVRNRLISINPNKKQENNDIQKELIETKIGDIFYKSDDNGIVEYSDGNSHTTYFKRDSQGRVVERKNPSGDVEYYEYGNGDTPIKIVKADGKQLTYDLDSEGRILSQSEAAGGENKKLLEYRYDENGNISEAIGNTGTSTYKYDNSGNILNYTDIFGKTINYTYDERGNLSKLEVAGEPPTVYTYDSEDRIISVTYGDNKTVSYEYVGNTTITHLPDNNTIVEKYNDSGDLVDKTYTDDAGNIIYKISLEYDSESRISKKYVVLSKDNKEPDTKVSTFTDKDNGTDLSNDNEGMPTEETSISDSVDNAITDTTGFTNIEYQYSYTDKSQLKSESITGDIGTKDISYTYDNAGNRISETIKTGDKEEVTTFTYDESNRLIKKQSPKRTTTYSYDKNGNRISAVSDGEKFSYTYDINDNLTGIKKNDVTIFEATYDAMGERVLTKELNANGTLESKYRLNDVSFEDTQVLSVYNDSSKTDFIYGNERTVELSTGTDSTFITDEKESALGRIGEENTFYTPFGDKEDTNFIDTQKALITGFGFDGEWQDSTGLYYLRARYYDPSDGVFLSEDSVSGDIESETGLNGYSFVDNDPVNYTDPSGNTRNRGKSTGRGKSAKGKQVSKKTTASGKGKTSNKSKTPKLKMPKISPKAKAQSKRQAKPKNAGRRLGKQNIRQSTNLSRSFERRTANSYSKKYSKNANANANRSGRNTANRFAASIRPRPVVAKGVNKKVNKKSVSSFSKKSPTISVNSNKKLMPDFLKPRIYGFDRIMPHDDWSEDSKKYLKIKGALSDVQRNNEALNQRIQAARKDLFMDTFTGKSVIDTINVSIKNLRIKEEVGLVKLPNLGIHYDNLRNTIIRETTKAGNSIYAANIPIISNGLGRFLGATNMPKNAGVMSMIGSYYRGAYIKGFLGTTDGIYSAAAHPIKTVEGLTDIMLNPGILGKAIKDYTNEKIIHGSIEDRAEFVGQAITEIGLAVVTSGITGASEGTKTASTASKVAEIADEAGNISRGEKVSSKIVEIGEEIGDTSKIKPPSKIAEPNKLPIEAPKAEKAPIEIPEITEKPKLPELKKPIDKVDDIAKEKPLYKEYIKPEDKKEVPKAIEDATKTGKPGTTFLSTNGSKTKYENNSKTVFEIPEQNSKNINNAIQSRLSDEDIGRFVEGKVADYIMNNTNETVKKLGAKVKALSGEKLKPEKIGADIGDLDIMTDNYLIEAKSDVQNVKFSQIEKYLDKNNPEYINVGDKKVILYIDSGLEGASVKELEAVEKSRELGAIIVTDLEELGRILR</sequence>
<feature type="chain" id="PRO_5018091709" description="Teneurin-like YD-shell domain-containing protein" evidence="3">
    <location>
        <begin position="30"/>
        <end position="1896"/>
    </location>
</feature>
<accession>A0A3P3Q6P0</accession>
<dbReference type="PANTHER" id="PTHR32305:SF15">
    <property type="entry name" value="PROTEIN RHSA-RELATED"/>
    <property type="match status" value="1"/>
</dbReference>
<dbReference type="InterPro" id="IPR056823">
    <property type="entry name" value="TEN-like_YD-shell"/>
</dbReference>
<dbReference type="NCBIfam" id="TIGR03696">
    <property type="entry name" value="Rhs_assc_core"/>
    <property type="match status" value="1"/>
</dbReference>
<dbReference type="Pfam" id="PF25023">
    <property type="entry name" value="TEN_YD-shell"/>
    <property type="match status" value="3"/>
</dbReference>
<feature type="compositionally biased region" description="Basic residues" evidence="2">
    <location>
        <begin position="1215"/>
        <end position="1232"/>
    </location>
</feature>